<protein>
    <recommendedName>
        <fullName evidence="2">Putative Flp pilus-assembly TadG-like N-terminal domain-containing protein</fullName>
    </recommendedName>
</protein>
<dbReference type="Pfam" id="PF13400">
    <property type="entry name" value="Tad"/>
    <property type="match status" value="1"/>
</dbReference>
<dbReference type="Proteomes" id="UP000318052">
    <property type="component" value="Unassembled WGS sequence"/>
</dbReference>
<feature type="domain" description="Putative Flp pilus-assembly TadG-like N-terminal" evidence="2">
    <location>
        <begin position="9"/>
        <end position="56"/>
    </location>
</feature>
<evidence type="ECO:0000313" key="4">
    <source>
        <dbReference type="Proteomes" id="UP000318052"/>
    </source>
</evidence>
<feature type="transmembrane region" description="Helical" evidence="1">
    <location>
        <begin position="12"/>
        <end position="33"/>
    </location>
</feature>
<accession>A0ABY3H5W5</accession>
<evidence type="ECO:0000259" key="2">
    <source>
        <dbReference type="Pfam" id="PF13400"/>
    </source>
</evidence>
<evidence type="ECO:0000256" key="1">
    <source>
        <dbReference type="SAM" id="Phobius"/>
    </source>
</evidence>
<proteinExistence type="predicted"/>
<keyword evidence="1" id="KW-0472">Membrane</keyword>
<keyword evidence="1" id="KW-1133">Transmembrane helix</keyword>
<dbReference type="InterPro" id="IPR028087">
    <property type="entry name" value="Tad_N"/>
</dbReference>
<dbReference type="RefSeq" id="WP_079076083.1">
    <property type="nucleotide sequence ID" value="NZ_CP014485.1"/>
</dbReference>
<name>A0ABY3H5W5_9ACTN</name>
<keyword evidence="4" id="KW-1185">Reference proteome</keyword>
<comment type="caution">
    <text evidence="3">The sequence shown here is derived from an EMBL/GenBank/DDBJ whole genome shotgun (WGS) entry which is preliminary data.</text>
</comment>
<reference evidence="4" key="1">
    <citation type="journal article" date="2019" name="Microbiol. Resour. Announc.">
        <title>Draft Genomic Sequences of Streptomyces misionensis and Streptomyces albidoflavus, bacteria applied for phytopathogen biocontrol.</title>
        <authorList>
            <person name="Pylro V."/>
            <person name="Dias A."/>
            <person name="Andreote F."/>
            <person name="Varani A."/>
            <person name="Andreote C."/>
            <person name="Bernardo E."/>
            <person name="Martins T."/>
        </authorList>
    </citation>
    <scope>NUCLEOTIDE SEQUENCE [LARGE SCALE GENOMIC DNA]</scope>
    <source>
        <strain evidence="4">77</strain>
    </source>
</reference>
<keyword evidence="1" id="KW-0812">Transmembrane</keyword>
<gene>
    <name evidence="3" type="ORF">FRZ02_02395</name>
</gene>
<dbReference type="EMBL" id="VOGX01000016">
    <property type="protein sequence ID" value="TWV28037.1"/>
    <property type="molecule type" value="Genomic_DNA"/>
</dbReference>
<evidence type="ECO:0000313" key="3">
    <source>
        <dbReference type="EMBL" id="TWV28037.1"/>
    </source>
</evidence>
<organism evidence="3 4">
    <name type="scientific">Streptomyces albidoflavus</name>
    <dbReference type="NCBI Taxonomy" id="1886"/>
    <lineage>
        <taxon>Bacteria</taxon>
        <taxon>Bacillati</taxon>
        <taxon>Actinomycetota</taxon>
        <taxon>Actinomycetes</taxon>
        <taxon>Kitasatosporales</taxon>
        <taxon>Streptomycetaceae</taxon>
        <taxon>Streptomyces</taxon>
        <taxon>Streptomyces albidoflavus group</taxon>
    </lineage>
</organism>
<sequence length="197" mass="20638">MRRVVGDAGQALPLFIWVTGVVLFVAFAFFAFAQAAVARNGAQTAADAAALAAANDARAELAEGLLQAVEDGEEWLDWLEGRGALGGTARSEAARLAAANSATVSGFGVEDTNGWPGYRVSVELNDSVGDSIIPGTEGMYAKAVAASVVEPLCEGMEDDANVSFRCSNGSEYEFDADDMSFDDLPDLADMYSVHLVK</sequence>